<dbReference type="EMBL" id="JPIN01000013">
    <property type="protein sequence ID" value="KFZ27967.1"/>
    <property type="molecule type" value="Genomic_DNA"/>
</dbReference>
<comment type="caution">
    <text evidence="1">The sequence shown here is derived from an EMBL/GenBank/DDBJ whole genome shotgun (WGS) entry which is preliminary data.</text>
</comment>
<name>A0A094ILC6_9GAMM</name>
<dbReference type="RefSeq" id="WP_034733896.1">
    <property type="nucleotide sequence ID" value="NZ_JPIN01000013.1"/>
</dbReference>
<dbReference type="AlphaFoldDB" id="A0A094ILC6"/>
<evidence type="ECO:0008006" key="3">
    <source>
        <dbReference type="Google" id="ProtNLM"/>
    </source>
</evidence>
<protein>
    <recommendedName>
        <fullName evidence="3">Transmembrane cytochrome oxidase associated protein</fullName>
    </recommendedName>
</protein>
<gene>
    <name evidence="1" type="ORF">IDAT_11895</name>
</gene>
<evidence type="ECO:0000313" key="1">
    <source>
        <dbReference type="EMBL" id="KFZ27967.1"/>
    </source>
</evidence>
<dbReference type="STRING" id="1517416.IDAT_11895"/>
<organism evidence="1 2">
    <name type="scientific">Pseudidiomarina atlantica</name>
    <dbReference type="NCBI Taxonomy" id="1517416"/>
    <lineage>
        <taxon>Bacteria</taxon>
        <taxon>Pseudomonadati</taxon>
        <taxon>Pseudomonadota</taxon>
        <taxon>Gammaproteobacteria</taxon>
        <taxon>Alteromonadales</taxon>
        <taxon>Idiomarinaceae</taxon>
        <taxon>Pseudidiomarina</taxon>
    </lineage>
</organism>
<dbReference type="eggNOG" id="COG1999">
    <property type="taxonomic scope" value="Bacteria"/>
</dbReference>
<evidence type="ECO:0000313" key="2">
    <source>
        <dbReference type="Proteomes" id="UP000053718"/>
    </source>
</evidence>
<sequence length="181" mass="19644">MTSVKKSRLTLIGVALAFVLPVIGAKFVLDQSWYQGGATNKGTMVQPAVTLDETTNAQLPDGWRVVLIADDACGAPCEQGFYAINQLDVALGKESHRVKPIVLSRAELSFDFSQTPLVETIVAPAIVEQLDSIPAYRLFIVDPLGTAVLHYPTHADEPTMRAEAKNLLSDLRTLLKLSRIG</sequence>
<dbReference type="Proteomes" id="UP000053718">
    <property type="component" value="Unassembled WGS sequence"/>
</dbReference>
<accession>A0A094ILC6</accession>
<dbReference type="OrthoDB" id="9785445at2"/>
<keyword evidence="2" id="KW-1185">Reference proteome</keyword>
<proteinExistence type="predicted"/>
<reference evidence="1 2" key="1">
    <citation type="submission" date="2014-06" db="EMBL/GenBank/DDBJ databases">
        <title>Draft genome sequence of Idiomarina sp. MCCC 1A10513.</title>
        <authorList>
            <person name="Du J."/>
            <person name="Lai Q."/>
            <person name="Shao Z."/>
        </authorList>
    </citation>
    <scope>NUCLEOTIDE SEQUENCE [LARGE SCALE GENOMIC DNA]</scope>
    <source>
        <strain evidence="1 2">MCCC 1A10513</strain>
    </source>
</reference>